<dbReference type="Proteomes" id="UP000298649">
    <property type="component" value="Plasmid pAtCFBP7129a"/>
</dbReference>
<protein>
    <submittedName>
        <fullName evidence="1">Acylphosphatase</fullName>
    </submittedName>
</protein>
<gene>
    <name evidence="1" type="ORF">CFBP7129_27195</name>
</gene>
<keyword evidence="1" id="KW-0614">Plasmid</keyword>
<dbReference type="Gene3D" id="3.30.70.100">
    <property type="match status" value="1"/>
</dbReference>
<evidence type="ECO:0000313" key="2">
    <source>
        <dbReference type="Proteomes" id="UP000298649"/>
    </source>
</evidence>
<reference evidence="1 2" key="1">
    <citation type="submission" date="2019-04" db="EMBL/GenBank/DDBJ databases">
        <title>Complete genome sequence of Agrobacterium tumefaciens CFBP7129.</title>
        <authorList>
            <person name="Haryono M."/>
            <person name="Lin Y.-C."/>
            <person name="Lai E.-M."/>
            <person name="Kuo C.-H."/>
        </authorList>
    </citation>
    <scope>NUCLEOTIDE SEQUENCE [LARGE SCALE GENOMIC DNA]</scope>
    <source>
        <strain evidence="1 2">CFBP7129</strain>
        <plasmid evidence="2">patcfbp7129a</plasmid>
    </source>
</reference>
<dbReference type="AlphaFoldDB" id="A0A4D7Z755"/>
<organism evidence="1 2">
    <name type="scientific">Agrobacterium tumefaciens</name>
    <dbReference type="NCBI Taxonomy" id="358"/>
    <lineage>
        <taxon>Bacteria</taxon>
        <taxon>Pseudomonadati</taxon>
        <taxon>Pseudomonadota</taxon>
        <taxon>Alphaproteobacteria</taxon>
        <taxon>Hyphomicrobiales</taxon>
        <taxon>Rhizobiaceae</taxon>
        <taxon>Rhizobium/Agrobacterium group</taxon>
        <taxon>Agrobacterium</taxon>
        <taxon>Agrobacterium tumefaciens complex</taxon>
    </lineage>
</organism>
<proteinExistence type="predicted"/>
<name>A0A4D7Z755_AGRTU</name>
<accession>A0A4D7Z755</accession>
<dbReference type="RefSeq" id="WP_137006208.1">
    <property type="nucleotide sequence ID" value="NZ_CP039924.1"/>
</dbReference>
<dbReference type="EMBL" id="CP039924">
    <property type="protein sequence ID" value="QCL97870.1"/>
    <property type="molecule type" value="Genomic_DNA"/>
</dbReference>
<sequence length="85" mass="9749">MTESENRQITERMMISGNLSPATFLPWIDRHAAKLGLSRTISYSSEKRIEIELMGPHELIDMMEMGCALGPFEVWVDTIERHVLT</sequence>
<geneLocation type="plasmid" evidence="2">
    <name>patcfbp7129a</name>
</geneLocation>
<dbReference type="SUPFAM" id="SSF54975">
    <property type="entry name" value="Acylphosphatase/BLUF domain-like"/>
    <property type="match status" value="1"/>
</dbReference>
<evidence type="ECO:0000313" key="1">
    <source>
        <dbReference type="EMBL" id="QCL97870.1"/>
    </source>
</evidence>
<dbReference type="InterPro" id="IPR036046">
    <property type="entry name" value="Acylphosphatase-like_dom_sf"/>
</dbReference>